<keyword evidence="7 9" id="KW-0472">Membrane</keyword>
<dbReference type="Pfam" id="PF06417">
    <property type="entry name" value="EMC4"/>
    <property type="match status" value="1"/>
</dbReference>
<dbReference type="PANTHER" id="PTHR19315">
    <property type="entry name" value="ER MEMBRANE PROTEIN COMPLEX SUBUNIT 4"/>
    <property type="match status" value="1"/>
</dbReference>
<sequence>MATPSTSKWTLDYSPASSSKVKVQAPPGYVQPPTGKLAARSSSSSSVTKPTAASHVDLDELRQQKAWELATSPAKAVPMQAFMMYMSGTGIQIFSIMSVWFLLKQAVTGAMGVQQAFAGFDASVKPKSTSANDTPQSFLQQKAVYVVCQLGLLAVALWKIRSMGLLPDSAEDWAPIFGGWLMSTPASGIADPLPVKVD</sequence>
<gene>
    <name evidence="10" type="ORF">BMF94_0524</name>
</gene>
<evidence type="ECO:0000256" key="6">
    <source>
        <dbReference type="ARBA" id="ARBA00022989"/>
    </source>
</evidence>
<feature type="transmembrane region" description="Helical" evidence="9">
    <location>
        <begin position="82"/>
        <end position="103"/>
    </location>
</feature>
<dbReference type="OrthoDB" id="369569at2759"/>
<evidence type="ECO:0000313" key="11">
    <source>
        <dbReference type="Proteomes" id="UP000237144"/>
    </source>
</evidence>
<keyword evidence="11" id="KW-1185">Reference proteome</keyword>
<dbReference type="EMBL" id="PJQD01000005">
    <property type="protein sequence ID" value="POY76329.1"/>
    <property type="molecule type" value="Genomic_DNA"/>
</dbReference>
<evidence type="ECO:0000256" key="7">
    <source>
        <dbReference type="ARBA" id="ARBA00023136"/>
    </source>
</evidence>
<evidence type="ECO:0000256" key="1">
    <source>
        <dbReference type="ARBA" id="ARBA00004477"/>
    </source>
</evidence>
<dbReference type="STRING" id="741276.A0A2S5BHR7"/>
<reference evidence="10 11" key="1">
    <citation type="journal article" date="2018" name="Front. Microbiol.">
        <title>Prospects for Fungal Bioremediation of Acidic Radioactive Waste Sites: Characterization and Genome Sequence of Rhodotorula taiwanensis MD1149.</title>
        <authorList>
            <person name="Tkavc R."/>
            <person name="Matrosova V.Y."/>
            <person name="Grichenko O.E."/>
            <person name="Gostincar C."/>
            <person name="Volpe R.P."/>
            <person name="Klimenkova P."/>
            <person name="Gaidamakova E.K."/>
            <person name="Zhou C.E."/>
            <person name="Stewart B.J."/>
            <person name="Lyman M.G."/>
            <person name="Malfatti S.A."/>
            <person name="Rubinfeld B."/>
            <person name="Courtot M."/>
            <person name="Singh J."/>
            <person name="Dalgard C.L."/>
            <person name="Hamilton T."/>
            <person name="Frey K.G."/>
            <person name="Gunde-Cimerman N."/>
            <person name="Dugan L."/>
            <person name="Daly M.J."/>
        </authorList>
    </citation>
    <scope>NUCLEOTIDE SEQUENCE [LARGE SCALE GENOMIC DNA]</scope>
    <source>
        <strain evidence="10 11">MD1149</strain>
    </source>
</reference>
<name>A0A2S5BHR7_9BASI</name>
<proteinExistence type="inferred from homology"/>
<evidence type="ECO:0000256" key="4">
    <source>
        <dbReference type="ARBA" id="ARBA00022692"/>
    </source>
</evidence>
<keyword evidence="5" id="KW-0256">Endoplasmic reticulum</keyword>
<dbReference type="Proteomes" id="UP000237144">
    <property type="component" value="Unassembled WGS sequence"/>
</dbReference>
<comment type="caution">
    <text evidence="10">The sequence shown here is derived from an EMBL/GenBank/DDBJ whole genome shotgun (WGS) entry which is preliminary data.</text>
</comment>
<feature type="compositionally biased region" description="Polar residues" evidence="8">
    <location>
        <begin position="1"/>
        <end position="21"/>
    </location>
</feature>
<feature type="region of interest" description="Disordered" evidence="8">
    <location>
        <begin position="1"/>
        <end position="53"/>
    </location>
</feature>
<dbReference type="InterPro" id="IPR009445">
    <property type="entry name" value="TMEM85/Emc4"/>
</dbReference>
<keyword evidence="6 9" id="KW-1133">Transmembrane helix</keyword>
<dbReference type="GO" id="GO:0005789">
    <property type="term" value="C:endoplasmic reticulum membrane"/>
    <property type="evidence" value="ECO:0007669"/>
    <property type="project" value="UniProtKB-SubCell"/>
</dbReference>
<evidence type="ECO:0000256" key="9">
    <source>
        <dbReference type="SAM" id="Phobius"/>
    </source>
</evidence>
<evidence type="ECO:0000256" key="5">
    <source>
        <dbReference type="ARBA" id="ARBA00022824"/>
    </source>
</evidence>
<protein>
    <recommendedName>
        <fullName evidence="3">ER membrane protein complex subunit 4</fullName>
    </recommendedName>
</protein>
<evidence type="ECO:0000313" key="10">
    <source>
        <dbReference type="EMBL" id="POY76329.1"/>
    </source>
</evidence>
<evidence type="ECO:0000256" key="8">
    <source>
        <dbReference type="SAM" id="MobiDB-lite"/>
    </source>
</evidence>
<evidence type="ECO:0000256" key="3">
    <source>
        <dbReference type="ARBA" id="ARBA00020820"/>
    </source>
</evidence>
<keyword evidence="4 9" id="KW-0812">Transmembrane</keyword>
<dbReference type="AlphaFoldDB" id="A0A2S5BHR7"/>
<accession>A0A2S5BHR7</accession>
<organism evidence="10 11">
    <name type="scientific">Rhodotorula taiwanensis</name>
    <dbReference type="NCBI Taxonomy" id="741276"/>
    <lineage>
        <taxon>Eukaryota</taxon>
        <taxon>Fungi</taxon>
        <taxon>Dikarya</taxon>
        <taxon>Basidiomycota</taxon>
        <taxon>Pucciniomycotina</taxon>
        <taxon>Microbotryomycetes</taxon>
        <taxon>Sporidiobolales</taxon>
        <taxon>Sporidiobolaceae</taxon>
        <taxon>Rhodotorula</taxon>
    </lineage>
</organism>
<evidence type="ECO:0000256" key="2">
    <source>
        <dbReference type="ARBA" id="ARBA00007715"/>
    </source>
</evidence>
<comment type="similarity">
    <text evidence="2">Belongs to the EMC4 family.</text>
</comment>
<comment type="subcellular location">
    <subcellularLocation>
        <location evidence="1">Endoplasmic reticulum membrane</location>
        <topology evidence="1">Multi-pass membrane protein</topology>
    </subcellularLocation>
</comment>